<evidence type="ECO:0000313" key="2">
    <source>
        <dbReference type="Proteomes" id="UP000441754"/>
    </source>
</evidence>
<reference evidence="1 2" key="1">
    <citation type="journal article" date="2018" name="Antonie Van Leeuwenhoek">
        <title>Larkinella terrae sp. nov., isolated from soil on Jeju Island, South Korea.</title>
        <authorList>
            <person name="Ten L.N."/>
            <person name="Jeon J."/>
            <person name="Park S.J."/>
            <person name="Park S."/>
            <person name="Lee S.Y."/>
            <person name="Kim M.K."/>
            <person name="Jung H.Y."/>
        </authorList>
    </citation>
    <scope>NUCLEOTIDE SEQUENCE [LARGE SCALE GENOMIC DNA]</scope>
    <source>
        <strain evidence="1 2">KCTC 52001</strain>
    </source>
</reference>
<evidence type="ECO:0000313" key="1">
    <source>
        <dbReference type="EMBL" id="MRS61742.1"/>
    </source>
</evidence>
<keyword evidence="2" id="KW-1185">Reference proteome</keyword>
<name>A0A7K0EJ25_9BACT</name>
<proteinExistence type="predicted"/>
<protein>
    <submittedName>
        <fullName evidence="1">Uncharacterized protein</fullName>
    </submittedName>
</protein>
<sequence length="49" mass="5982">MLTIFCKDKSIRILRNFHPSFQGNSYDIEELARELEGKNYLRHEWVKVR</sequence>
<gene>
    <name evidence="1" type="ORF">GJJ30_10630</name>
</gene>
<comment type="caution">
    <text evidence="1">The sequence shown here is derived from an EMBL/GenBank/DDBJ whole genome shotgun (WGS) entry which is preliminary data.</text>
</comment>
<dbReference type="EMBL" id="WJXZ01000006">
    <property type="protein sequence ID" value="MRS61742.1"/>
    <property type="molecule type" value="Genomic_DNA"/>
</dbReference>
<accession>A0A7K0EJ25</accession>
<dbReference type="RefSeq" id="WP_154175135.1">
    <property type="nucleotide sequence ID" value="NZ_WJXZ01000006.1"/>
</dbReference>
<dbReference type="AlphaFoldDB" id="A0A7K0EJ25"/>
<dbReference type="Proteomes" id="UP000441754">
    <property type="component" value="Unassembled WGS sequence"/>
</dbReference>
<organism evidence="1 2">
    <name type="scientific">Larkinella terrae</name>
    <dbReference type="NCBI Taxonomy" id="2025311"/>
    <lineage>
        <taxon>Bacteria</taxon>
        <taxon>Pseudomonadati</taxon>
        <taxon>Bacteroidota</taxon>
        <taxon>Cytophagia</taxon>
        <taxon>Cytophagales</taxon>
        <taxon>Spirosomataceae</taxon>
        <taxon>Larkinella</taxon>
    </lineage>
</organism>